<dbReference type="OMA" id="RECDDRT"/>
<name>A0A7M7PV15_STRPU</name>
<dbReference type="RefSeq" id="XP_030856201.1">
    <property type="nucleotide sequence ID" value="XM_031000341.1"/>
</dbReference>
<dbReference type="EnsemblMetazoa" id="XM_031000341">
    <property type="protein sequence ID" value="XP_030856201"/>
    <property type="gene ID" value="LOC115930019"/>
</dbReference>
<evidence type="ECO:0000313" key="3">
    <source>
        <dbReference type="Proteomes" id="UP000007110"/>
    </source>
</evidence>
<dbReference type="OrthoDB" id="10023051at2759"/>
<keyword evidence="3" id="KW-1185">Reference proteome</keyword>
<evidence type="ECO:0008006" key="4">
    <source>
        <dbReference type="Google" id="ProtNLM"/>
    </source>
</evidence>
<protein>
    <recommendedName>
        <fullName evidence="4">Meiosis expressed gene 1 protein homolog</fullName>
    </recommendedName>
</protein>
<dbReference type="GO" id="GO:0005634">
    <property type="term" value="C:nucleus"/>
    <property type="evidence" value="ECO:0000318"/>
    <property type="project" value="GO_Central"/>
</dbReference>
<sequence length="88" mass="10742">MAVAVAQEPKGMTRPKRWSEEVEENYRFQLAGYRDAVEYTSIKKDEPNRWPETGYVKKLQRKDGLYYYYNRSRECEDKDVHRTKMYTY</sequence>
<dbReference type="InParanoid" id="A0A7M7PV15"/>
<dbReference type="Proteomes" id="UP000007110">
    <property type="component" value="Unassembled WGS sequence"/>
</dbReference>
<accession>A0A7M7PV15</accession>
<reference evidence="2" key="2">
    <citation type="submission" date="2021-01" db="UniProtKB">
        <authorList>
            <consortium name="EnsemblMetazoa"/>
        </authorList>
    </citation>
    <scope>IDENTIFICATION</scope>
</reference>
<dbReference type="AlphaFoldDB" id="A0A7M7PV15"/>
<dbReference type="FunCoup" id="A0A7M7PV15">
    <property type="interactions" value="248"/>
</dbReference>
<dbReference type="PANTHER" id="PTHR17008:SF1">
    <property type="entry name" value="MEIOSIS EXPRESSED GENE 1 PROTEIN HOMOLOG"/>
    <property type="match status" value="1"/>
</dbReference>
<comment type="similarity">
    <text evidence="1">Belongs to the MEIG1 family.</text>
</comment>
<dbReference type="Pfam" id="PF15163">
    <property type="entry name" value="Meiosis_expr"/>
    <property type="match status" value="1"/>
</dbReference>
<dbReference type="KEGG" id="spu:115930019"/>
<evidence type="ECO:0000256" key="1">
    <source>
        <dbReference type="ARBA" id="ARBA00008514"/>
    </source>
</evidence>
<dbReference type="InterPro" id="IPR020186">
    <property type="entry name" value="Meiosis-expressed_gene_1"/>
</dbReference>
<dbReference type="PANTHER" id="PTHR17008">
    <property type="entry name" value="MEIOSIS-EXPRESSED GENE 1 PROTEIN"/>
    <property type="match status" value="1"/>
</dbReference>
<reference evidence="3" key="1">
    <citation type="submission" date="2015-02" db="EMBL/GenBank/DDBJ databases">
        <title>Genome sequencing for Strongylocentrotus purpuratus.</title>
        <authorList>
            <person name="Murali S."/>
            <person name="Liu Y."/>
            <person name="Vee V."/>
            <person name="English A."/>
            <person name="Wang M."/>
            <person name="Skinner E."/>
            <person name="Han Y."/>
            <person name="Muzny D.M."/>
            <person name="Worley K.C."/>
            <person name="Gibbs R.A."/>
        </authorList>
    </citation>
    <scope>NUCLEOTIDE SEQUENCE</scope>
</reference>
<evidence type="ECO:0000313" key="2">
    <source>
        <dbReference type="EnsemblMetazoa" id="XP_030856201"/>
    </source>
</evidence>
<organism evidence="2 3">
    <name type="scientific">Strongylocentrotus purpuratus</name>
    <name type="common">Purple sea urchin</name>
    <dbReference type="NCBI Taxonomy" id="7668"/>
    <lineage>
        <taxon>Eukaryota</taxon>
        <taxon>Metazoa</taxon>
        <taxon>Echinodermata</taxon>
        <taxon>Eleutherozoa</taxon>
        <taxon>Echinozoa</taxon>
        <taxon>Echinoidea</taxon>
        <taxon>Euechinoidea</taxon>
        <taxon>Echinacea</taxon>
        <taxon>Camarodonta</taxon>
        <taxon>Echinidea</taxon>
        <taxon>Strongylocentrotidae</taxon>
        <taxon>Strongylocentrotus</taxon>
    </lineage>
</organism>
<dbReference type="GeneID" id="115930019"/>
<proteinExistence type="inferred from homology"/>